<dbReference type="GO" id="GO:0016787">
    <property type="term" value="F:hydrolase activity"/>
    <property type="evidence" value="ECO:0007669"/>
    <property type="project" value="UniProtKB-KW"/>
</dbReference>
<gene>
    <name evidence="2" type="ORF">Q8814_11650</name>
</gene>
<keyword evidence="3" id="KW-1185">Reference proteome</keyword>
<dbReference type="InterPro" id="IPR029058">
    <property type="entry name" value="AB_hydrolase_fold"/>
</dbReference>
<accession>A0ABU7JRW2</accession>
<dbReference type="Proteomes" id="UP001331936">
    <property type="component" value="Unassembled WGS sequence"/>
</dbReference>
<dbReference type="SUPFAM" id="SSF53474">
    <property type="entry name" value="alpha/beta-Hydrolases"/>
    <property type="match status" value="1"/>
</dbReference>
<evidence type="ECO:0000313" key="2">
    <source>
        <dbReference type="EMBL" id="MEE2032760.1"/>
    </source>
</evidence>
<dbReference type="Gene3D" id="3.40.50.1820">
    <property type="entry name" value="alpha/beta hydrolase"/>
    <property type="match status" value="1"/>
</dbReference>
<dbReference type="PANTHER" id="PTHR43798:SF33">
    <property type="entry name" value="HYDROLASE, PUTATIVE (AFU_ORTHOLOGUE AFUA_2G14860)-RELATED"/>
    <property type="match status" value="1"/>
</dbReference>
<dbReference type="InterPro" id="IPR000073">
    <property type="entry name" value="AB_hydrolase_1"/>
</dbReference>
<evidence type="ECO:0000259" key="1">
    <source>
        <dbReference type="Pfam" id="PF12697"/>
    </source>
</evidence>
<protein>
    <submittedName>
        <fullName evidence="2">Alpha/beta hydrolase</fullName>
    </submittedName>
</protein>
<organism evidence="2 3">
    <name type="scientific">Rhodococcus chondri</name>
    <dbReference type="NCBI Taxonomy" id="3065941"/>
    <lineage>
        <taxon>Bacteria</taxon>
        <taxon>Bacillati</taxon>
        <taxon>Actinomycetota</taxon>
        <taxon>Actinomycetes</taxon>
        <taxon>Mycobacteriales</taxon>
        <taxon>Nocardiaceae</taxon>
        <taxon>Rhodococcus</taxon>
    </lineage>
</organism>
<keyword evidence="2" id="KW-0378">Hydrolase</keyword>
<dbReference type="Pfam" id="PF12697">
    <property type="entry name" value="Abhydrolase_6"/>
    <property type="match status" value="1"/>
</dbReference>
<reference evidence="2 3" key="1">
    <citation type="submission" date="2023-08" db="EMBL/GenBank/DDBJ databases">
        <authorList>
            <person name="Girao M."/>
            <person name="Carvalho M.F."/>
        </authorList>
    </citation>
    <scope>NUCLEOTIDE SEQUENCE [LARGE SCALE GENOMIC DNA]</scope>
    <source>
        <strain evidence="2 3">CC-R104</strain>
    </source>
</reference>
<dbReference type="PANTHER" id="PTHR43798">
    <property type="entry name" value="MONOACYLGLYCEROL LIPASE"/>
    <property type="match status" value="1"/>
</dbReference>
<dbReference type="RefSeq" id="WP_330152178.1">
    <property type="nucleotide sequence ID" value="NZ_JAUZMZ010000054.1"/>
</dbReference>
<feature type="domain" description="AB hydrolase-1" evidence="1">
    <location>
        <begin position="22"/>
        <end position="258"/>
    </location>
</feature>
<name>A0ABU7JRW2_9NOCA</name>
<evidence type="ECO:0000313" key="3">
    <source>
        <dbReference type="Proteomes" id="UP001331936"/>
    </source>
</evidence>
<comment type="caution">
    <text evidence="2">The sequence shown here is derived from an EMBL/GenBank/DDBJ whole genome shotgun (WGS) entry which is preliminary data.</text>
</comment>
<sequence>MDNELMHAPRLAHRRVGSGEPLLLLHGIGATLDDFSELIPRLSEHFEVLAIDLPGHGSSPMLETRPTIEALGDALVADLDAHGWDRVHVLGNSLGGRLAIELAKRGRALSVVALSPSGLGLPPERVFQGVLMAGARIANKVRSPLIERMSHSTAGRTALTAGLRAMPWRTTRTESLSVKGGFAESTGYWSMLWDSILMDVPTGLDKITCPVVLGQGVLDVVASAQTVRYTPLIPGSQFVPLPWAGHAPQSDTPDTIVDLVRRAATRAEPVPSAFRDQGSRVSPRA</sequence>
<proteinExistence type="predicted"/>
<dbReference type="PRINTS" id="PR00111">
    <property type="entry name" value="ABHYDROLASE"/>
</dbReference>
<dbReference type="InterPro" id="IPR050266">
    <property type="entry name" value="AB_hydrolase_sf"/>
</dbReference>
<dbReference type="EMBL" id="JAUZMZ010000054">
    <property type="protein sequence ID" value="MEE2032760.1"/>
    <property type="molecule type" value="Genomic_DNA"/>
</dbReference>